<dbReference type="Pfam" id="PF03795">
    <property type="entry name" value="YCII"/>
    <property type="match status" value="1"/>
</dbReference>
<dbReference type="PANTHER" id="PTHR35174">
    <property type="entry name" value="BLL7171 PROTEIN-RELATED"/>
    <property type="match status" value="1"/>
</dbReference>
<dbReference type="PANTHER" id="PTHR35174:SF3">
    <property type="entry name" value="BLL7171 PROTEIN"/>
    <property type="match status" value="1"/>
</dbReference>
<proteinExistence type="inferred from homology"/>
<dbReference type="RefSeq" id="WP_150923429.1">
    <property type="nucleotide sequence ID" value="NZ_CP044232.1"/>
</dbReference>
<comment type="similarity">
    <text evidence="1">Belongs to the YciI family.</text>
</comment>
<name>A0A5J6KZV8_9MICO</name>
<dbReference type="AlphaFoldDB" id="A0A5J6KZV8"/>
<gene>
    <name evidence="3" type="ORF">F6J85_00795</name>
</gene>
<dbReference type="Proteomes" id="UP000325516">
    <property type="component" value="Chromosome"/>
</dbReference>
<dbReference type="EMBL" id="CP044232">
    <property type="protein sequence ID" value="QEW01774.1"/>
    <property type="molecule type" value="Genomic_DNA"/>
</dbReference>
<reference evidence="4" key="1">
    <citation type="submission" date="2019-09" db="EMBL/GenBank/DDBJ databases">
        <title>Mumia zhuanghuii sp. nov. isolated from the intestinal contents of plateau pika (Ochotona curzoniae) in the Qinghai-Tibet plateau of China.</title>
        <authorList>
            <person name="Tian Z."/>
        </authorList>
    </citation>
    <scope>NUCLEOTIDE SEQUENCE [LARGE SCALE GENOMIC DNA]</scope>
    <source>
        <strain evidence="4">L-031</strain>
    </source>
</reference>
<protein>
    <recommendedName>
        <fullName evidence="2">YCII-related domain-containing protein</fullName>
    </recommendedName>
</protein>
<evidence type="ECO:0000259" key="2">
    <source>
        <dbReference type="Pfam" id="PF03795"/>
    </source>
</evidence>
<dbReference type="KEGG" id="mlz:F6J85_00795"/>
<evidence type="ECO:0000256" key="1">
    <source>
        <dbReference type="ARBA" id="ARBA00007689"/>
    </source>
</evidence>
<dbReference type="InterPro" id="IPR005545">
    <property type="entry name" value="YCII"/>
</dbReference>
<dbReference type="Gene3D" id="3.30.70.1060">
    <property type="entry name" value="Dimeric alpha+beta barrel"/>
    <property type="match status" value="1"/>
</dbReference>
<organism evidence="3 4">
    <name type="scientific">Microbacterium lushaniae</name>
    <dbReference type="NCBI Taxonomy" id="2614639"/>
    <lineage>
        <taxon>Bacteria</taxon>
        <taxon>Bacillati</taxon>
        <taxon>Actinomycetota</taxon>
        <taxon>Actinomycetes</taxon>
        <taxon>Micrococcales</taxon>
        <taxon>Microbacteriaceae</taxon>
        <taxon>Microbacterium</taxon>
    </lineage>
</organism>
<sequence>MATYMLLITGDRASWEDIPPAERRRIDDGHRRFAQTAAGAIIAGHELAPASTATTVRSRGGGRPEVTDGPFLETKEVVGGYYLVDAPDLDAAIELASLLPETAAPYSAGVEIRPVLDVT</sequence>
<evidence type="ECO:0000313" key="4">
    <source>
        <dbReference type="Proteomes" id="UP000325516"/>
    </source>
</evidence>
<dbReference type="InterPro" id="IPR011008">
    <property type="entry name" value="Dimeric_a/b-barrel"/>
</dbReference>
<dbReference type="SUPFAM" id="SSF54909">
    <property type="entry name" value="Dimeric alpha+beta barrel"/>
    <property type="match status" value="1"/>
</dbReference>
<accession>A0A5J6KZV8</accession>
<keyword evidence="4" id="KW-1185">Reference proteome</keyword>
<feature type="domain" description="YCII-related" evidence="2">
    <location>
        <begin position="4"/>
        <end position="117"/>
    </location>
</feature>
<evidence type="ECO:0000313" key="3">
    <source>
        <dbReference type="EMBL" id="QEW01774.1"/>
    </source>
</evidence>